<dbReference type="RefSeq" id="XP_013228731.1">
    <property type="nucleotide sequence ID" value="XM_013373277.1"/>
</dbReference>
<dbReference type="Pfam" id="PF04408">
    <property type="entry name" value="WHD_HA2"/>
    <property type="match status" value="1"/>
</dbReference>
<keyword evidence="7" id="KW-1185">Reference proteome</keyword>
<dbReference type="OMA" id="SCWQQAA"/>
<proteinExistence type="predicted"/>
<dbReference type="InterPro" id="IPR027417">
    <property type="entry name" value="P-loop_NTPase"/>
</dbReference>
<dbReference type="Proteomes" id="UP000030747">
    <property type="component" value="Unassembled WGS sequence"/>
</dbReference>
<reference evidence="6" key="1">
    <citation type="submission" date="2013-10" db="EMBL/GenBank/DDBJ databases">
        <title>Genomic analysis of the causative agents of coccidiosis in chickens.</title>
        <authorList>
            <person name="Reid A.J."/>
            <person name="Blake D."/>
            <person name="Billington K."/>
            <person name="Browne H."/>
            <person name="Dunn M."/>
            <person name="Hung S."/>
            <person name="Kawahara F."/>
            <person name="Miranda-Saavedra D."/>
            <person name="Mourier T."/>
            <person name="Nagra H."/>
            <person name="Otto T.D."/>
            <person name="Rawlings N."/>
            <person name="Sanchez A."/>
            <person name="Sanders M."/>
            <person name="Subramaniam C."/>
            <person name="Tay Y."/>
            <person name="Dear P."/>
            <person name="Doerig C."/>
            <person name="Gruber A."/>
            <person name="Parkinson J."/>
            <person name="Shirley M."/>
            <person name="Wan K.L."/>
            <person name="Berriman M."/>
            <person name="Tomley F."/>
            <person name="Pain A."/>
        </authorList>
    </citation>
    <scope>NUCLEOTIDE SEQUENCE [LARGE SCALE GENOMIC DNA]</scope>
    <source>
        <strain evidence="6">Houghton</strain>
    </source>
</reference>
<evidence type="ECO:0000256" key="1">
    <source>
        <dbReference type="ARBA" id="ARBA00022741"/>
    </source>
</evidence>
<keyword evidence="2" id="KW-0378">Hydrolase</keyword>
<dbReference type="GO" id="GO:0016787">
    <property type="term" value="F:hydrolase activity"/>
    <property type="evidence" value="ECO:0007669"/>
    <property type="project" value="UniProtKB-KW"/>
</dbReference>
<dbReference type="OrthoDB" id="10253254at2759"/>
<dbReference type="GeneID" id="25249423"/>
<dbReference type="EMBL" id="HG673792">
    <property type="protein sequence ID" value="CDJ37893.1"/>
    <property type="molecule type" value="Genomic_DNA"/>
</dbReference>
<evidence type="ECO:0000256" key="3">
    <source>
        <dbReference type="ARBA" id="ARBA00022806"/>
    </source>
</evidence>
<gene>
    <name evidence="6" type="ORF">ETH_00001020</name>
</gene>
<dbReference type="PANTHER" id="PTHR18934:SF99">
    <property type="entry name" value="ATP-DEPENDENT RNA HELICASE DHX37-RELATED"/>
    <property type="match status" value="1"/>
</dbReference>
<keyword evidence="3" id="KW-0347">Helicase</keyword>
<dbReference type="VEuPathDB" id="ToxoDB:ETH2_1410400"/>
<evidence type="ECO:0000256" key="4">
    <source>
        <dbReference type="ARBA" id="ARBA00022840"/>
    </source>
</evidence>
<dbReference type="VEuPathDB" id="ToxoDB:ETH_00001020"/>
<dbReference type="Pfam" id="PF21010">
    <property type="entry name" value="HA2_C"/>
    <property type="match status" value="1"/>
</dbReference>
<dbReference type="GO" id="GO:0005524">
    <property type="term" value="F:ATP binding"/>
    <property type="evidence" value="ECO:0007669"/>
    <property type="project" value="UniProtKB-KW"/>
</dbReference>
<protein>
    <recommendedName>
        <fullName evidence="5">Helicase-associated domain-containing protein</fullName>
    </recommendedName>
</protein>
<feature type="domain" description="Helicase-associated" evidence="5">
    <location>
        <begin position="45"/>
        <end position="139"/>
    </location>
</feature>
<keyword evidence="4" id="KW-0067">ATP-binding</keyword>
<evidence type="ECO:0000256" key="2">
    <source>
        <dbReference type="ARBA" id="ARBA00022801"/>
    </source>
</evidence>
<sequence length="248" mass="27414">MAPHRKPDILSCDLSQLFLQLKVLGVSNPLEFPFLDAPPKEAFAAAGRNLYRLEAIDEKGELTKLGRQLTALPLPPVLGALLLSATSLNCLEEALTLVAVLSAENVWATPFALSRGKAAALSKARKQFTDPTSDHLTLVGAYNCWARAEDQRAFCRETGLQHSALLRAKLIREQLQQGLRGLGYTDPALQLLQQQQQQQALDLKRCLAKSCWQQAAKLQADSRQYITVVSAATYPTDPQQQQQQQQQQ</sequence>
<accession>U6KR44</accession>
<dbReference type="GO" id="GO:0004386">
    <property type="term" value="F:helicase activity"/>
    <property type="evidence" value="ECO:0007669"/>
    <property type="project" value="UniProtKB-KW"/>
</dbReference>
<dbReference type="Gene3D" id="1.20.120.1080">
    <property type="match status" value="1"/>
</dbReference>
<dbReference type="InterPro" id="IPR007502">
    <property type="entry name" value="Helicase-assoc_dom"/>
</dbReference>
<name>U6KR44_EIMTE</name>
<dbReference type="AlphaFoldDB" id="U6KR44"/>
<dbReference type="InterPro" id="IPR048333">
    <property type="entry name" value="HA2_WH"/>
</dbReference>
<dbReference type="GO" id="GO:0003723">
    <property type="term" value="F:RNA binding"/>
    <property type="evidence" value="ECO:0007669"/>
    <property type="project" value="TreeGrafter"/>
</dbReference>
<organism evidence="6 7">
    <name type="scientific">Eimeria tenella</name>
    <name type="common">Coccidian parasite</name>
    <dbReference type="NCBI Taxonomy" id="5802"/>
    <lineage>
        <taxon>Eukaryota</taxon>
        <taxon>Sar</taxon>
        <taxon>Alveolata</taxon>
        <taxon>Apicomplexa</taxon>
        <taxon>Conoidasida</taxon>
        <taxon>Coccidia</taxon>
        <taxon>Eucoccidiorida</taxon>
        <taxon>Eimeriorina</taxon>
        <taxon>Eimeriidae</taxon>
        <taxon>Eimeria</taxon>
    </lineage>
</organism>
<evidence type="ECO:0000259" key="5">
    <source>
        <dbReference type="SMART" id="SM00847"/>
    </source>
</evidence>
<dbReference type="SMART" id="SM00847">
    <property type="entry name" value="HA2"/>
    <property type="match status" value="1"/>
</dbReference>
<reference evidence="6" key="2">
    <citation type="submission" date="2013-10" db="EMBL/GenBank/DDBJ databases">
        <authorList>
            <person name="Aslett M."/>
        </authorList>
    </citation>
    <scope>NUCLEOTIDE SEQUENCE [LARGE SCALE GENOMIC DNA]</scope>
    <source>
        <strain evidence="6">Houghton</strain>
    </source>
</reference>
<keyword evidence="1" id="KW-0547">Nucleotide-binding</keyword>
<dbReference type="SUPFAM" id="SSF52540">
    <property type="entry name" value="P-loop containing nucleoside triphosphate hydrolases"/>
    <property type="match status" value="1"/>
</dbReference>
<evidence type="ECO:0000313" key="7">
    <source>
        <dbReference type="Proteomes" id="UP000030747"/>
    </source>
</evidence>
<evidence type="ECO:0000313" key="6">
    <source>
        <dbReference type="EMBL" id="CDJ37893.1"/>
    </source>
</evidence>
<dbReference type="PANTHER" id="PTHR18934">
    <property type="entry name" value="ATP-DEPENDENT RNA HELICASE"/>
    <property type="match status" value="1"/>
</dbReference>